<organism evidence="1 2">
    <name type="scientific">Rhabditophanes sp. KR3021</name>
    <dbReference type="NCBI Taxonomy" id="114890"/>
    <lineage>
        <taxon>Eukaryota</taxon>
        <taxon>Metazoa</taxon>
        <taxon>Ecdysozoa</taxon>
        <taxon>Nematoda</taxon>
        <taxon>Chromadorea</taxon>
        <taxon>Rhabditida</taxon>
        <taxon>Tylenchina</taxon>
        <taxon>Panagrolaimomorpha</taxon>
        <taxon>Strongyloidoidea</taxon>
        <taxon>Alloionematidae</taxon>
        <taxon>Rhabditophanes</taxon>
    </lineage>
</organism>
<evidence type="ECO:0000313" key="1">
    <source>
        <dbReference type="Proteomes" id="UP000095286"/>
    </source>
</evidence>
<protein>
    <submittedName>
        <fullName evidence="2">t-SNARE coiled-coil homology domain-containing protein</fullName>
    </submittedName>
</protein>
<evidence type="ECO:0000313" key="2">
    <source>
        <dbReference type="WBParaSite" id="RSKR_0000248200.1"/>
    </source>
</evidence>
<accession>A0AC35TNK2</accession>
<name>A0AC35TNK2_9BILA</name>
<dbReference type="Proteomes" id="UP000095286">
    <property type="component" value="Unplaced"/>
</dbReference>
<proteinExistence type="predicted"/>
<dbReference type="WBParaSite" id="RSKR_0000248200.1">
    <property type="protein sequence ID" value="RSKR_0000248200.1"/>
    <property type="gene ID" value="RSKR_0000248200"/>
</dbReference>
<sequence>MMARKMPFGNIPVLNMQKGSGFADGTFTSPEHYEDRIKLMDKINRIKTKIAKAQIACEKDVTEFLHMNKGPSSNLDNPQAVRMKQHFDSKNNKNNKNLESLRKRLAAYEVNLGELDSGTKGTKPFLTAMGANILKTGANVKEMTESVIAAPKSLAKALTGANRKQYGSTGNIALENDGSSVGKSTFYKTAVPSTNMDRIRSLPNHGKFPQEGGTEYPRYGSSDEVISHSDSENAHTSDSNIAINNEHSTKAQRYSKGEVSHISTAINALRNEMDDMKMAYISEMSTLQSENQILSRVMQVG</sequence>
<reference evidence="2" key="1">
    <citation type="submission" date="2016-11" db="UniProtKB">
        <authorList>
            <consortium name="WormBaseParasite"/>
        </authorList>
    </citation>
    <scope>IDENTIFICATION</scope>
    <source>
        <strain evidence="2">KR3021</strain>
    </source>
</reference>